<accession>A0ABN2N9D4</accession>
<gene>
    <name evidence="5" type="ORF">GCM10009836_43870</name>
</gene>
<name>A0ABN2N9D4_9PSEU</name>
<dbReference type="Proteomes" id="UP001500449">
    <property type="component" value="Unassembled WGS sequence"/>
</dbReference>
<dbReference type="PROSITE" id="PS00061">
    <property type="entry name" value="ADH_SHORT"/>
    <property type="match status" value="1"/>
</dbReference>
<evidence type="ECO:0000256" key="3">
    <source>
        <dbReference type="RuleBase" id="RU000363"/>
    </source>
</evidence>
<keyword evidence="2" id="KW-0560">Oxidoreductase</keyword>
<feature type="domain" description="Ketoreductase" evidence="4">
    <location>
        <begin position="10"/>
        <end position="202"/>
    </location>
</feature>
<comment type="similarity">
    <text evidence="1 3">Belongs to the short-chain dehydrogenases/reductases (SDR) family.</text>
</comment>
<dbReference type="InterPro" id="IPR036291">
    <property type="entry name" value="NAD(P)-bd_dom_sf"/>
</dbReference>
<dbReference type="SMART" id="SM00822">
    <property type="entry name" value="PKS_KR"/>
    <property type="match status" value="1"/>
</dbReference>
<evidence type="ECO:0000256" key="2">
    <source>
        <dbReference type="ARBA" id="ARBA00023002"/>
    </source>
</evidence>
<dbReference type="PANTHER" id="PTHR45024">
    <property type="entry name" value="DEHYDROGENASES, SHORT CHAIN"/>
    <property type="match status" value="1"/>
</dbReference>
<sequence length="291" mass="30704">MPEELTFDDQVAVVTGAGRGLGRAHALLLAERGAAVVVNDVQDPEPVVREIIRAGGRAAASTHDIADEGQAHRLIDHAVDTFGRLDALVNNAGVIHIAPFEQQTRAHLDRMMGVHVLGTWALTQAAWRVFREQRYGRIVVTTSAAGLFGMKHPPQAAYSAAKSALVGLTLSLAAEAEAHDVKVNALAPRAFTPLQAQHMTDAGQAERLAVAQPADAVSPVVAALAHRSCPVNGQVLFACGGQVQRAFTGLTAGITTGSVLTPEEVVDRIGEIVDTSEFTVPEPYVAPRGMQ</sequence>
<organism evidence="5 6">
    <name type="scientific">Pseudonocardia ailaonensis</name>
    <dbReference type="NCBI Taxonomy" id="367279"/>
    <lineage>
        <taxon>Bacteria</taxon>
        <taxon>Bacillati</taxon>
        <taxon>Actinomycetota</taxon>
        <taxon>Actinomycetes</taxon>
        <taxon>Pseudonocardiales</taxon>
        <taxon>Pseudonocardiaceae</taxon>
        <taxon>Pseudonocardia</taxon>
    </lineage>
</organism>
<protein>
    <submittedName>
        <fullName evidence="5">SDR family NAD(P)-dependent oxidoreductase</fullName>
    </submittedName>
</protein>
<dbReference type="RefSeq" id="WP_344420097.1">
    <property type="nucleotide sequence ID" value="NZ_BAAAQK010000017.1"/>
</dbReference>
<dbReference type="InterPro" id="IPR057326">
    <property type="entry name" value="KR_dom"/>
</dbReference>
<evidence type="ECO:0000313" key="6">
    <source>
        <dbReference type="Proteomes" id="UP001500449"/>
    </source>
</evidence>
<dbReference type="InterPro" id="IPR051687">
    <property type="entry name" value="Peroxisomal_Beta-Oxidation"/>
</dbReference>
<dbReference type="SUPFAM" id="SSF51735">
    <property type="entry name" value="NAD(P)-binding Rossmann-fold domains"/>
    <property type="match status" value="1"/>
</dbReference>
<dbReference type="InterPro" id="IPR020904">
    <property type="entry name" value="Sc_DH/Rdtase_CS"/>
</dbReference>
<evidence type="ECO:0000256" key="1">
    <source>
        <dbReference type="ARBA" id="ARBA00006484"/>
    </source>
</evidence>
<comment type="caution">
    <text evidence="5">The sequence shown here is derived from an EMBL/GenBank/DDBJ whole genome shotgun (WGS) entry which is preliminary data.</text>
</comment>
<evidence type="ECO:0000259" key="4">
    <source>
        <dbReference type="SMART" id="SM00822"/>
    </source>
</evidence>
<dbReference type="PANTHER" id="PTHR45024:SF2">
    <property type="entry name" value="SCP2 DOMAIN-CONTAINING PROTEIN"/>
    <property type="match status" value="1"/>
</dbReference>
<dbReference type="InterPro" id="IPR002347">
    <property type="entry name" value="SDR_fam"/>
</dbReference>
<dbReference type="Pfam" id="PF00106">
    <property type="entry name" value="adh_short"/>
    <property type="match status" value="1"/>
</dbReference>
<dbReference type="EMBL" id="BAAAQK010000017">
    <property type="protein sequence ID" value="GAA1858858.1"/>
    <property type="molecule type" value="Genomic_DNA"/>
</dbReference>
<dbReference type="Gene3D" id="3.40.50.720">
    <property type="entry name" value="NAD(P)-binding Rossmann-like Domain"/>
    <property type="match status" value="1"/>
</dbReference>
<dbReference type="PRINTS" id="PR00081">
    <property type="entry name" value="GDHRDH"/>
</dbReference>
<keyword evidence="6" id="KW-1185">Reference proteome</keyword>
<dbReference type="PRINTS" id="PR00080">
    <property type="entry name" value="SDRFAMILY"/>
</dbReference>
<proteinExistence type="inferred from homology"/>
<reference evidence="5 6" key="1">
    <citation type="journal article" date="2019" name="Int. J. Syst. Evol. Microbiol.">
        <title>The Global Catalogue of Microorganisms (GCM) 10K type strain sequencing project: providing services to taxonomists for standard genome sequencing and annotation.</title>
        <authorList>
            <consortium name="The Broad Institute Genomics Platform"/>
            <consortium name="The Broad Institute Genome Sequencing Center for Infectious Disease"/>
            <person name="Wu L."/>
            <person name="Ma J."/>
        </authorList>
    </citation>
    <scope>NUCLEOTIDE SEQUENCE [LARGE SCALE GENOMIC DNA]</scope>
    <source>
        <strain evidence="5 6">JCM 16009</strain>
    </source>
</reference>
<evidence type="ECO:0000313" key="5">
    <source>
        <dbReference type="EMBL" id="GAA1858858.1"/>
    </source>
</evidence>